<dbReference type="AlphaFoldDB" id="A0A7C9TPM3"/>
<gene>
    <name evidence="3" type="ORF">G3T37_05760</name>
</gene>
<dbReference type="Proteomes" id="UP000479756">
    <property type="component" value="Unassembled WGS sequence"/>
</dbReference>
<reference evidence="3 4" key="1">
    <citation type="journal article" date="2014" name="Int. J. Syst. Evol. Microbiol.">
        <title>Description of Galbitalea soli gen. nov., sp. nov., and Frondihabitans sucicola sp. nov.</title>
        <authorList>
            <person name="Kim S.J."/>
            <person name="Lim J.M."/>
            <person name="Ahn J.H."/>
            <person name="Weon H.Y."/>
            <person name="Hamada M."/>
            <person name="Suzuki K."/>
            <person name="Ahn T.Y."/>
            <person name="Kwon S.W."/>
        </authorList>
    </citation>
    <scope>NUCLEOTIDE SEQUENCE [LARGE SCALE GENOMIC DNA]</scope>
    <source>
        <strain evidence="3 4">NBRC 108727</strain>
    </source>
</reference>
<sequence>MLLRIRRHLDRSDDRGAALVGVIAVMAVGLIVCALVLSSVVAGFSFSRTTRASIQSQAAADAGVAAARVGLFTFGNCVLQPTPGVYASSGTPNYSAVIQVLSGGAWVNGCPAVANMTPQVRILSTGTAPGPSGNGTTAKVEAIYNYLWPGVTPSGVAVYLYAGGIVQANSSMDMSESPGAGLVVKKGNLVCGKNNTVINGDIVVDGNLDLGSNSCAINGNAWVSGAVTLGSKGNVSENLSSSSVTPNPPGKQVGGTYTQSGVLPSTPNWVDIPYTPSDWVDSLGTPYEVKTLSGSSCTQYGGSTGGTIPGNPIIINALACTNGIQVTNNTTFKLTSDVVFFAPMFSWGSINQLNFASADGAGHHVWFVTPDNTADGKPTCASGEGDFAVNNSFQIQAPIDAMLYTPCSFSGKNGYTWRGQLYAGGYSDLENNPTYSFTSVGIAGYDLTAGQKSTTILTPQIGTVISNRNVAG</sequence>
<dbReference type="RefSeq" id="WP_163472461.1">
    <property type="nucleotide sequence ID" value="NZ_JAAGWZ010000001.1"/>
</dbReference>
<name>A0A7C9TPM3_9MICO</name>
<feature type="region of interest" description="Disordered" evidence="1">
    <location>
        <begin position="237"/>
        <end position="258"/>
    </location>
</feature>
<evidence type="ECO:0000256" key="1">
    <source>
        <dbReference type="SAM" id="MobiDB-lite"/>
    </source>
</evidence>
<evidence type="ECO:0000313" key="4">
    <source>
        <dbReference type="Proteomes" id="UP000479756"/>
    </source>
</evidence>
<evidence type="ECO:0000256" key="2">
    <source>
        <dbReference type="SAM" id="Phobius"/>
    </source>
</evidence>
<dbReference type="EMBL" id="JAAGWZ010000001">
    <property type="protein sequence ID" value="NEM90857.1"/>
    <property type="molecule type" value="Genomic_DNA"/>
</dbReference>
<comment type="caution">
    <text evidence="3">The sequence shown here is derived from an EMBL/GenBank/DDBJ whole genome shotgun (WGS) entry which is preliminary data.</text>
</comment>
<proteinExistence type="predicted"/>
<keyword evidence="2" id="KW-0472">Membrane</keyword>
<accession>A0A7C9TPM3</accession>
<keyword evidence="2" id="KW-1133">Transmembrane helix</keyword>
<organism evidence="3 4">
    <name type="scientific">Galbitalea soli</name>
    <dbReference type="NCBI Taxonomy" id="1268042"/>
    <lineage>
        <taxon>Bacteria</taxon>
        <taxon>Bacillati</taxon>
        <taxon>Actinomycetota</taxon>
        <taxon>Actinomycetes</taxon>
        <taxon>Micrococcales</taxon>
        <taxon>Microbacteriaceae</taxon>
        <taxon>Galbitalea</taxon>
    </lineage>
</organism>
<keyword evidence="2" id="KW-0812">Transmembrane</keyword>
<protein>
    <submittedName>
        <fullName evidence="3">Uncharacterized protein</fullName>
    </submittedName>
</protein>
<evidence type="ECO:0000313" key="3">
    <source>
        <dbReference type="EMBL" id="NEM90857.1"/>
    </source>
</evidence>
<keyword evidence="4" id="KW-1185">Reference proteome</keyword>
<feature type="transmembrane region" description="Helical" evidence="2">
    <location>
        <begin position="20"/>
        <end position="46"/>
    </location>
</feature>